<evidence type="ECO:0000313" key="1">
    <source>
        <dbReference type="EMBL" id="EUC29981.1"/>
    </source>
</evidence>
<dbReference type="AlphaFoldDB" id="W6YFG8"/>
<name>W6YFG8_COCC2</name>
<dbReference type="Proteomes" id="UP000053841">
    <property type="component" value="Unassembled WGS sequence"/>
</dbReference>
<dbReference type="OrthoDB" id="4356994at2759"/>
<dbReference type="STRING" id="930089.W6YFG8"/>
<dbReference type="GeneID" id="19146501"/>
<dbReference type="HOGENOM" id="CLU_1081790_0_0_1"/>
<gene>
    <name evidence="1" type="ORF">COCCADRAFT_29027</name>
</gene>
<protein>
    <submittedName>
        <fullName evidence="1">Uncharacterized protein</fullName>
    </submittedName>
</protein>
<keyword evidence="2" id="KW-1185">Reference proteome</keyword>
<dbReference type="EMBL" id="KI964720">
    <property type="protein sequence ID" value="EUC29981.1"/>
    <property type="molecule type" value="Genomic_DNA"/>
</dbReference>
<dbReference type="KEGG" id="bze:COCCADRAFT_29027"/>
<dbReference type="RefSeq" id="XP_007715700.1">
    <property type="nucleotide sequence ID" value="XM_007717510.1"/>
</dbReference>
<evidence type="ECO:0000313" key="2">
    <source>
        <dbReference type="Proteomes" id="UP000053841"/>
    </source>
</evidence>
<accession>W6YFG8</accession>
<reference evidence="1 2" key="1">
    <citation type="journal article" date="2013" name="PLoS Genet.">
        <title>Comparative genome structure, secondary metabolite, and effector coding capacity across Cochliobolus pathogens.</title>
        <authorList>
            <person name="Condon B.J."/>
            <person name="Leng Y."/>
            <person name="Wu D."/>
            <person name="Bushley K.E."/>
            <person name="Ohm R.A."/>
            <person name="Otillar R."/>
            <person name="Martin J."/>
            <person name="Schackwitz W."/>
            <person name="Grimwood J."/>
            <person name="MohdZainudin N."/>
            <person name="Xue C."/>
            <person name="Wang R."/>
            <person name="Manning V.A."/>
            <person name="Dhillon B."/>
            <person name="Tu Z.J."/>
            <person name="Steffenson B.J."/>
            <person name="Salamov A."/>
            <person name="Sun H."/>
            <person name="Lowry S."/>
            <person name="LaButti K."/>
            <person name="Han J."/>
            <person name="Copeland A."/>
            <person name="Lindquist E."/>
            <person name="Barry K."/>
            <person name="Schmutz J."/>
            <person name="Baker S.E."/>
            <person name="Ciuffetti L.M."/>
            <person name="Grigoriev I.V."/>
            <person name="Zhong S."/>
            <person name="Turgeon B.G."/>
        </authorList>
    </citation>
    <scope>NUCLEOTIDE SEQUENCE [LARGE SCALE GENOMIC DNA]</scope>
    <source>
        <strain evidence="1 2">26-R-13</strain>
    </source>
</reference>
<proteinExistence type="predicted"/>
<organism evidence="1 2">
    <name type="scientific">Cochliobolus carbonum (strain 26-R-13)</name>
    <name type="common">Maize leaf spot fungus</name>
    <name type="synonym">Bipolaris zeicola</name>
    <dbReference type="NCBI Taxonomy" id="930089"/>
    <lineage>
        <taxon>Eukaryota</taxon>
        <taxon>Fungi</taxon>
        <taxon>Dikarya</taxon>
        <taxon>Ascomycota</taxon>
        <taxon>Pezizomycotina</taxon>
        <taxon>Dothideomycetes</taxon>
        <taxon>Pleosporomycetidae</taxon>
        <taxon>Pleosporales</taxon>
        <taxon>Pleosporineae</taxon>
        <taxon>Pleosporaceae</taxon>
        <taxon>Bipolaris</taxon>
    </lineage>
</organism>
<sequence length="257" mass="28428">MFHLQQDQPRERLRQFGPIAQLLKSNKLILPFLTVPSIAWVLKLSFGALPAFSRAAPCVTQSGIMGTDFTASPSASLGGNIETNSMRHTEDMDYGQTRAVMQERPTSPNEQACKCKCSQVALACLDKISVVPSEARYMDRLHIIQSALMTAERLVLCTDCPPNMTIARCCFILGNTHELVSDVSAHAGDASSPPTTMLSRQSIEYMRRIKRRASMLLAGLKALQEFGSGDRRLSNMQSEFLSVLASSWLVLLPDYRD</sequence>